<dbReference type="Proteomes" id="UP000008467">
    <property type="component" value="Chromosome"/>
</dbReference>
<feature type="domain" description="GTPase-associated protein 1 middle" evidence="4">
    <location>
        <begin position="156"/>
        <end position="258"/>
    </location>
</feature>
<dbReference type="InterPro" id="IPR045401">
    <property type="entry name" value="GAP1-M"/>
</dbReference>
<dbReference type="AlphaFoldDB" id="F2JMZ6"/>
<dbReference type="STRING" id="642492.Clole_0604"/>
<proteinExistence type="predicted"/>
<evidence type="ECO:0000313" key="5">
    <source>
        <dbReference type="EMBL" id="ADZ82338.1"/>
    </source>
</evidence>
<dbReference type="InterPro" id="IPR045402">
    <property type="entry name" value="GAP1-N2"/>
</dbReference>
<keyword evidence="2" id="KW-0812">Transmembrane</keyword>
<accession>F2JMZ6</accession>
<evidence type="ECO:0000259" key="3">
    <source>
        <dbReference type="Pfam" id="PF20013"/>
    </source>
</evidence>
<dbReference type="KEGG" id="cle:Clole_0604"/>
<keyword evidence="6" id="KW-1185">Reference proteome</keyword>
<dbReference type="Pfam" id="PF20014">
    <property type="entry name" value="GAP1-M"/>
    <property type="match status" value="1"/>
</dbReference>
<feature type="domain" description="GTPase-associated protein 1 N-terminal" evidence="3">
    <location>
        <begin position="1"/>
        <end position="140"/>
    </location>
</feature>
<feature type="compositionally biased region" description="Basic and acidic residues" evidence="1">
    <location>
        <begin position="802"/>
        <end position="850"/>
    </location>
</feature>
<sequence>MIEQQYYTRERGGLFSKTDGYDTIAKSPKLKLEFIKKYLHPLCSYDSPSELQKSGEEDETKYPPNLVIMPVASGELIIGQAVYKSKDFTGLRSTFFMHNYVLSANEKHRYVKEPEKLFGITQFQTAYDIGLGSELPTLAAIPYEGNSVLFKDRARLLSELKMDEILFEKLLAAIFTAASSKKKVFIVLDVPISELGTYAKALLYHVYLSLPWSVTEELGVSTYSRSSEAKKNIHITFLEKDALRYDGKVTKEFVLDFVSQKFLNLDETTHLDPYFKVAAMFRSIKPLWEKFNSYGEQLLKAMKDKGEKTLSFYNRTATLFVIYAYLSNHKPYVLEEGRERQGFLTEALSYLNLPIGDEFKRELIEVIGYAISSLEASLRGGVLLSREEIVAMLNFKLKVNQGSKTNFEDMLRILLEAIEVARRENNGAYIKEIFAKASKETALYQSLFEKLYSREELKEEVAYTYIKEAFEGINNLDAFITKVKEFEPIESILFTDVYYSNIVKTRFMDCLRAASNKVKLLEKVQQWCEKHQGRLYEELVVLAEEHFLKHIRLETIESEAALCHITFKHIYDDENYEAIKDYQKLKTSLEAMSPKHIKVNKAVQKQIQHFYKQTVKKEDFYMLVYAFLEPNKEAYSEEMWRLNLTKVLEYLYPISPAIMLDFIIWSKGQEIYMNKTSFDTTVIRFFTKLKEKEGKWPKELAKQKLEGQLKTKTLYVKLNKAMQPAIIKLLSQYGKTIAITCMILIGCAGVGIGGYFAYNYYLAPPPSIDTTAAELEQSIKLPVNELGLPEDQVKAQLKLLEENNKKQNETDETNKDKQGEADVKEEKTQPSVNDKEQVKTPAETETKSETPDTSQNDNKKQENTSSHTGN</sequence>
<organism evidence="5 6">
    <name type="scientific">Cellulosilyticum lentocellum (strain ATCC 49066 / DSM 5427 / NCIMB 11756 / RHM5)</name>
    <name type="common">Clostridium lentocellum</name>
    <dbReference type="NCBI Taxonomy" id="642492"/>
    <lineage>
        <taxon>Bacteria</taxon>
        <taxon>Bacillati</taxon>
        <taxon>Bacillota</taxon>
        <taxon>Clostridia</taxon>
        <taxon>Lachnospirales</taxon>
        <taxon>Cellulosilyticaceae</taxon>
        <taxon>Cellulosilyticum</taxon>
    </lineage>
</organism>
<dbReference type="EMBL" id="CP002582">
    <property type="protein sequence ID" value="ADZ82338.1"/>
    <property type="molecule type" value="Genomic_DNA"/>
</dbReference>
<dbReference type="HOGENOM" id="CLU_329754_0_0_9"/>
<name>F2JMZ6_CELLD</name>
<keyword evidence="2" id="KW-0472">Membrane</keyword>
<dbReference type="RefSeq" id="WP_013655639.1">
    <property type="nucleotide sequence ID" value="NC_015275.1"/>
</dbReference>
<dbReference type="eggNOG" id="ENOG502Z8TH">
    <property type="taxonomic scope" value="Bacteria"/>
</dbReference>
<evidence type="ECO:0000256" key="1">
    <source>
        <dbReference type="SAM" id="MobiDB-lite"/>
    </source>
</evidence>
<gene>
    <name evidence="5" type="ordered locus">Clole_0604</name>
</gene>
<evidence type="ECO:0000259" key="4">
    <source>
        <dbReference type="Pfam" id="PF20014"/>
    </source>
</evidence>
<evidence type="ECO:0000256" key="2">
    <source>
        <dbReference type="SAM" id="Phobius"/>
    </source>
</evidence>
<feature type="transmembrane region" description="Helical" evidence="2">
    <location>
        <begin position="737"/>
        <end position="758"/>
    </location>
</feature>
<evidence type="ECO:0000313" key="6">
    <source>
        <dbReference type="Proteomes" id="UP000008467"/>
    </source>
</evidence>
<feature type="region of interest" description="Disordered" evidence="1">
    <location>
        <begin position="802"/>
        <end position="870"/>
    </location>
</feature>
<keyword evidence="2" id="KW-1133">Transmembrane helix</keyword>
<reference evidence="5 6" key="1">
    <citation type="journal article" date="2011" name="J. Bacteriol.">
        <title>Complete genome sequence of the cellulose-degrading bacterium Cellulosilyticum lentocellum.</title>
        <authorList>
            <consortium name="US DOE Joint Genome Institute"/>
            <person name="Miller D.A."/>
            <person name="Suen G."/>
            <person name="Bruce D."/>
            <person name="Copeland A."/>
            <person name="Cheng J.F."/>
            <person name="Detter C."/>
            <person name="Goodwin L.A."/>
            <person name="Han C.S."/>
            <person name="Hauser L.J."/>
            <person name="Land M.L."/>
            <person name="Lapidus A."/>
            <person name="Lucas S."/>
            <person name="Meincke L."/>
            <person name="Pitluck S."/>
            <person name="Tapia R."/>
            <person name="Teshima H."/>
            <person name="Woyke T."/>
            <person name="Fox B.G."/>
            <person name="Angert E.R."/>
            <person name="Currie C.R."/>
        </authorList>
    </citation>
    <scope>NUCLEOTIDE SEQUENCE [LARGE SCALE GENOMIC DNA]</scope>
    <source>
        <strain evidence="6">ATCC 49066 / DSM 5427 / NCIMB 11756 / RHM5</strain>
    </source>
</reference>
<dbReference type="Pfam" id="PF20013">
    <property type="entry name" value="GAP1-N2"/>
    <property type="match status" value="1"/>
</dbReference>
<protein>
    <submittedName>
        <fullName evidence="5">Uncharacterized protein</fullName>
    </submittedName>
</protein>